<sequence length="71" mass="6875">MSTNTPTKVSAAKAYVGAAIAAVVAGLGALVTALEDGAVTGQESAVIALAVFVSLGGVFGGVWATTNKPVR</sequence>
<evidence type="ECO:0000313" key="2">
    <source>
        <dbReference type="EMBL" id="QRI45069.1"/>
    </source>
</evidence>
<keyword evidence="1" id="KW-1133">Transmembrane helix</keyword>
<protein>
    <submittedName>
        <fullName evidence="2">Membrane protein</fullName>
    </submittedName>
</protein>
<name>A0A890UQQ7_9CAUD</name>
<feature type="transmembrane region" description="Helical" evidence="1">
    <location>
        <begin position="46"/>
        <end position="65"/>
    </location>
</feature>
<proteinExistence type="predicted"/>
<evidence type="ECO:0000313" key="3">
    <source>
        <dbReference type="Proteomes" id="UP000654052"/>
    </source>
</evidence>
<dbReference type="RefSeq" id="YP_010755425.1">
    <property type="nucleotide sequence ID" value="NC_073470.1"/>
</dbReference>
<evidence type="ECO:0000256" key="1">
    <source>
        <dbReference type="SAM" id="Phobius"/>
    </source>
</evidence>
<gene>
    <name evidence="2" type="primary">15</name>
    <name evidence="2" type="ORF">SEA_SHOCKER_15</name>
</gene>
<dbReference type="Proteomes" id="UP000654052">
    <property type="component" value="Segment"/>
</dbReference>
<organism evidence="2 3">
    <name type="scientific">Microbacterium phage Shocker</name>
    <dbReference type="NCBI Taxonomy" id="2805839"/>
    <lineage>
        <taxon>Viruses</taxon>
        <taxon>Duplodnaviria</taxon>
        <taxon>Heunggongvirae</taxon>
        <taxon>Uroviricota</taxon>
        <taxon>Caudoviricetes</taxon>
        <taxon>Shockervirus</taxon>
        <taxon>Shockervirus shocker</taxon>
    </lineage>
</organism>
<dbReference type="EMBL" id="MW507126">
    <property type="protein sequence ID" value="QRI45069.1"/>
    <property type="molecule type" value="Genomic_DNA"/>
</dbReference>
<keyword evidence="3" id="KW-1185">Reference proteome</keyword>
<feature type="transmembrane region" description="Helical" evidence="1">
    <location>
        <begin position="12"/>
        <end position="34"/>
    </location>
</feature>
<reference evidence="2" key="1">
    <citation type="submission" date="2021-01" db="EMBL/GenBank/DDBJ databases">
        <authorList>
            <person name="Weegman M.K."/>
            <person name="Spring A.S."/>
            <person name="Bonilla J.A."/>
            <person name="Klyczek K."/>
            <person name="Garlena R.A."/>
            <person name="Russell D.A."/>
            <person name="Pope W.H."/>
            <person name="Jacobs-Sera D."/>
            <person name="Hatfull G.F."/>
        </authorList>
    </citation>
    <scope>NUCLEOTIDE SEQUENCE</scope>
</reference>
<accession>A0A890UQQ7</accession>
<keyword evidence="1" id="KW-0812">Transmembrane</keyword>
<keyword evidence="1" id="KW-0472">Membrane</keyword>
<dbReference type="KEGG" id="vg:80020079"/>
<dbReference type="GeneID" id="80020079"/>